<accession>A0A031JRK3</accession>
<comment type="caution">
    <text evidence="1">The sequence shown here is derived from an EMBL/GenBank/DDBJ whole genome shotgun (WGS) entry which is preliminary data.</text>
</comment>
<evidence type="ECO:0000313" key="2">
    <source>
        <dbReference type="Proteomes" id="UP000024329"/>
    </source>
</evidence>
<reference evidence="1 2" key="1">
    <citation type="submission" date="2014-03" db="EMBL/GenBank/DDBJ databases">
        <title>Whole genome sequence of Novosphingobium resinovorum KF1.</title>
        <authorList>
            <person name="Gan H.M."/>
            <person name="Gan H.Y."/>
            <person name="Chew T.H."/>
            <person name="Savka M.A."/>
        </authorList>
    </citation>
    <scope>NUCLEOTIDE SEQUENCE [LARGE SCALE GENOMIC DNA]</scope>
    <source>
        <strain evidence="1 2">KF1</strain>
    </source>
</reference>
<dbReference type="eggNOG" id="COG4544">
    <property type="taxonomic scope" value="Bacteria"/>
</dbReference>
<dbReference type="AlphaFoldDB" id="A0A031JRK3"/>
<proteinExistence type="predicted"/>
<name>A0A031JRK3_9SPHN</name>
<protein>
    <submittedName>
        <fullName evidence="1">Damage-inducible mutagenesis protein</fullName>
    </submittedName>
</protein>
<dbReference type="Proteomes" id="UP000024329">
    <property type="component" value="Unassembled WGS sequence"/>
</dbReference>
<evidence type="ECO:0000313" key="1">
    <source>
        <dbReference type="EMBL" id="EZP79580.1"/>
    </source>
</evidence>
<sequence length="210" mass="22345">MSTLQPSTPRPSAEMLAALRADLATTRSHRGPALGFGLPAIDERLADHGLDAGGLHEIAAASEALTDDAAATLFLAGIAARFCDQPDFTMLWAVTAFDLYAPGLEQVGLAPEKVLYGQGRKDAEVLAMAEDARWNSHGVVIWRSASASGRHVVLPMSMARRSSLQEVRPHMKASRKSGGVQAYLAQPSSGLRKPMPSTVSPMIGVRVFGR</sequence>
<organism evidence="1 2">
    <name type="scientific">Novosphingobium resinovorum</name>
    <dbReference type="NCBI Taxonomy" id="158500"/>
    <lineage>
        <taxon>Bacteria</taxon>
        <taxon>Pseudomonadati</taxon>
        <taxon>Pseudomonadota</taxon>
        <taxon>Alphaproteobacteria</taxon>
        <taxon>Sphingomonadales</taxon>
        <taxon>Sphingomonadaceae</taxon>
        <taxon>Novosphingobium</taxon>
    </lineage>
</organism>
<gene>
    <name evidence="1" type="ORF">BV97_04018</name>
</gene>
<dbReference type="EMBL" id="JFYZ01000024">
    <property type="protein sequence ID" value="EZP79580.1"/>
    <property type="molecule type" value="Genomic_DNA"/>
</dbReference>